<feature type="domain" description="Multidrug resistance protein MdtA-like barrel-sandwich hybrid" evidence="6">
    <location>
        <begin position="53"/>
        <end position="173"/>
    </location>
</feature>
<dbReference type="SUPFAM" id="SSF111369">
    <property type="entry name" value="HlyD-like secretion proteins"/>
    <property type="match status" value="1"/>
</dbReference>
<reference evidence="8 10" key="1">
    <citation type="submission" date="2015-04" db="EMBL/GenBank/DDBJ databases">
        <title>The draft genome sequence of Roseovarius indicus B108T.</title>
        <authorList>
            <person name="Li G."/>
            <person name="Lai Q."/>
            <person name="Shao Z."/>
            <person name="Yan P."/>
        </authorList>
    </citation>
    <scope>NUCLEOTIDE SEQUENCE [LARGE SCALE GENOMIC DNA]</scope>
    <source>
        <strain evidence="8 10">B108</strain>
    </source>
</reference>
<evidence type="ECO:0000256" key="5">
    <source>
        <dbReference type="SAM" id="SignalP"/>
    </source>
</evidence>
<evidence type="ECO:0000313" key="8">
    <source>
        <dbReference type="EMBL" id="KRS15461.1"/>
    </source>
</evidence>
<dbReference type="Gene3D" id="2.40.30.170">
    <property type="match status" value="1"/>
</dbReference>
<keyword evidence="3" id="KW-0813">Transport</keyword>
<dbReference type="GO" id="GO:1990281">
    <property type="term" value="C:efflux pump complex"/>
    <property type="evidence" value="ECO:0007669"/>
    <property type="project" value="TreeGrafter"/>
</dbReference>
<evidence type="ECO:0000313" key="11">
    <source>
        <dbReference type="Proteomes" id="UP000325785"/>
    </source>
</evidence>
<evidence type="ECO:0000256" key="2">
    <source>
        <dbReference type="ARBA" id="ARBA00009477"/>
    </source>
</evidence>
<keyword evidence="5" id="KW-0732">Signal</keyword>
<dbReference type="PANTHER" id="PTHR30469:SF20">
    <property type="entry name" value="EFFLUX RND TRANSPORTER PERIPLASMIC ADAPTOR SUBUNIT"/>
    <property type="match status" value="1"/>
</dbReference>
<dbReference type="Gene3D" id="1.10.287.470">
    <property type="entry name" value="Helix hairpin bin"/>
    <property type="match status" value="1"/>
</dbReference>
<dbReference type="Pfam" id="PF25967">
    <property type="entry name" value="RND-MFP_C"/>
    <property type="match status" value="1"/>
</dbReference>
<dbReference type="InterPro" id="IPR058625">
    <property type="entry name" value="MdtA-like_BSH"/>
</dbReference>
<evidence type="ECO:0000313" key="9">
    <source>
        <dbReference type="EMBL" id="QEW28622.1"/>
    </source>
</evidence>
<keyword evidence="10" id="KW-1185">Reference proteome</keyword>
<proteinExistence type="inferred from homology"/>
<evidence type="ECO:0000256" key="1">
    <source>
        <dbReference type="ARBA" id="ARBA00004196"/>
    </source>
</evidence>
<feature type="coiled-coil region" evidence="4">
    <location>
        <begin position="94"/>
        <end position="144"/>
    </location>
</feature>
<keyword evidence="4" id="KW-0175">Coiled coil</keyword>
<evidence type="ECO:0000313" key="10">
    <source>
        <dbReference type="Proteomes" id="UP000051401"/>
    </source>
</evidence>
<feature type="chain" id="PRO_5015044567" evidence="5">
    <location>
        <begin position="21"/>
        <end position="347"/>
    </location>
</feature>
<gene>
    <name evidence="9" type="primary">mdtA_4</name>
    <name evidence="9" type="ORF">RIdsm_04454</name>
    <name evidence="8" type="ORF">XM52_23845</name>
</gene>
<evidence type="ECO:0000259" key="7">
    <source>
        <dbReference type="Pfam" id="PF25967"/>
    </source>
</evidence>
<evidence type="ECO:0000256" key="3">
    <source>
        <dbReference type="ARBA" id="ARBA00022448"/>
    </source>
</evidence>
<dbReference type="STRING" id="540747.SAMN04488031_11532"/>
<protein>
    <submittedName>
        <fullName evidence="8">Hemolysin D</fullName>
    </submittedName>
    <submittedName>
        <fullName evidence="9">Multidrug transporter MdtA</fullName>
    </submittedName>
</protein>
<dbReference type="EMBL" id="CP031598">
    <property type="protein sequence ID" value="QEW28622.1"/>
    <property type="molecule type" value="Genomic_DNA"/>
</dbReference>
<feature type="signal peptide" evidence="5">
    <location>
        <begin position="1"/>
        <end position="20"/>
    </location>
</feature>
<dbReference type="InterPro" id="IPR058627">
    <property type="entry name" value="MdtA-like_C"/>
</dbReference>
<dbReference type="EMBL" id="LAXI01000022">
    <property type="protein sequence ID" value="KRS15461.1"/>
    <property type="molecule type" value="Genomic_DNA"/>
</dbReference>
<reference evidence="9 11" key="2">
    <citation type="submission" date="2018-08" db="EMBL/GenBank/DDBJ databases">
        <title>Genetic Globetrotter - A new plasmid hitch-hiking vast phylogenetic and geographic distances.</title>
        <authorList>
            <person name="Vollmers J."/>
            <person name="Petersen J."/>
        </authorList>
    </citation>
    <scope>NUCLEOTIDE SEQUENCE [LARGE SCALE GENOMIC DNA]</scope>
    <source>
        <strain evidence="9 11">DSM 26383</strain>
    </source>
</reference>
<sequence>MQRFLTALLMAAALPAMAPAQEGETPRLAKLVTVDAGDSAVTRKFFGHVAAKETVDLAFQVGGQVVKLPVVEGNPIDEGDLVAQLDLEPFELSLEQARVEKQQADRTLDRLRKLEGNAVSQVSVEDAETQANLAAIAVRNAERSLDEATLEAPFDGLVARRMVANFASVAAGSPVVRLHDMSELRVEIDVPEVLFQQAGRDPDLDLWATFPASDERFPLTVREFNAETSDIGQTFRITLAMQPPENLIVLPGSSVEVSATLRRPGTFITIPKTAVVTGNDGSPYVMVFTPEGADQGSVTRAPVSVEPTNTGNVRVTEGLEEGQEIVASGAADLKDGDTVSRFAGFPE</sequence>
<dbReference type="Gene3D" id="2.40.420.20">
    <property type="match status" value="1"/>
</dbReference>
<dbReference type="PATRIC" id="fig|540747.5.peg.3125"/>
<dbReference type="PANTHER" id="PTHR30469">
    <property type="entry name" value="MULTIDRUG RESISTANCE PROTEIN MDTA"/>
    <property type="match status" value="1"/>
</dbReference>
<dbReference type="KEGG" id="rid:RIdsm_04454"/>
<organism evidence="8 10">
    <name type="scientific">Roseovarius indicus</name>
    <dbReference type="NCBI Taxonomy" id="540747"/>
    <lineage>
        <taxon>Bacteria</taxon>
        <taxon>Pseudomonadati</taxon>
        <taxon>Pseudomonadota</taxon>
        <taxon>Alphaproteobacteria</taxon>
        <taxon>Rhodobacterales</taxon>
        <taxon>Roseobacteraceae</taxon>
        <taxon>Roseovarius</taxon>
    </lineage>
</organism>
<dbReference type="InterPro" id="IPR006143">
    <property type="entry name" value="RND_pump_MFP"/>
</dbReference>
<dbReference type="Pfam" id="PF25917">
    <property type="entry name" value="BSH_RND"/>
    <property type="match status" value="1"/>
</dbReference>
<accession>A0A0T5P2N2</accession>
<dbReference type="GO" id="GO:0015562">
    <property type="term" value="F:efflux transmembrane transporter activity"/>
    <property type="evidence" value="ECO:0007669"/>
    <property type="project" value="TreeGrafter"/>
</dbReference>
<dbReference type="Proteomes" id="UP000051401">
    <property type="component" value="Unassembled WGS sequence"/>
</dbReference>
<name>A0A0T5P2N2_9RHOB</name>
<dbReference type="AlphaFoldDB" id="A0A0T5P2N2"/>
<dbReference type="Gene3D" id="2.40.50.100">
    <property type="match status" value="1"/>
</dbReference>
<evidence type="ECO:0000259" key="6">
    <source>
        <dbReference type="Pfam" id="PF25917"/>
    </source>
</evidence>
<comment type="subcellular location">
    <subcellularLocation>
        <location evidence="1">Cell envelope</location>
    </subcellularLocation>
</comment>
<comment type="similarity">
    <text evidence="2">Belongs to the membrane fusion protein (MFP) (TC 8.A.1) family.</text>
</comment>
<dbReference type="OrthoDB" id="9813967at2"/>
<dbReference type="Proteomes" id="UP000325785">
    <property type="component" value="Chromosome"/>
</dbReference>
<dbReference type="RefSeq" id="WP_057820297.1">
    <property type="nucleotide sequence ID" value="NZ_CAXRJZ010000106.1"/>
</dbReference>
<evidence type="ECO:0000256" key="4">
    <source>
        <dbReference type="SAM" id="Coils"/>
    </source>
</evidence>
<feature type="domain" description="Multidrug resistance protein MdtA-like C-terminal permuted SH3" evidence="7">
    <location>
        <begin position="268"/>
        <end position="330"/>
    </location>
</feature>
<dbReference type="NCBIfam" id="TIGR01730">
    <property type="entry name" value="RND_mfp"/>
    <property type="match status" value="1"/>
</dbReference>